<dbReference type="Proteomes" id="UP000030663">
    <property type="component" value="Unassembled WGS sequence"/>
</dbReference>
<feature type="transmembrane region" description="Helical" evidence="2">
    <location>
        <begin position="734"/>
        <end position="754"/>
    </location>
</feature>
<dbReference type="GO" id="GO:0046873">
    <property type="term" value="F:metal ion transmembrane transporter activity"/>
    <property type="evidence" value="ECO:0007669"/>
    <property type="project" value="InterPro"/>
</dbReference>
<dbReference type="GO" id="GO:0016020">
    <property type="term" value="C:membrane"/>
    <property type="evidence" value="ECO:0007669"/>
    <property type="project" value="InterPro"/>
</dbReference>
<gene>
    <name evidence="3" type="ORF">FOQG_10662</name>
</gene>
<keyword evidence="4" id="KW-1185">Reference proteome</keyword>
<dbReference type="Pfam" id="PF01544">
    <property type="entry name" value="CorA"/>
    <property type="match status" value="1"/>
</dbReference>
<dbReference type="HOGENOM" id="CLU_017127_0_0_1"/>
<evidence type="ECO:0000313" key="3">
    <source>
        <dbReference type="EMBL" id="EXK85295.1"/>
    </source>
</evidence>
<dbReference type="InterPro" id="IPR002523">
    <property type="entry name" value="MgTranspt_CorA/ZnTranspt_ZntB"/>
</dbReference>
<organism evidence="3 4">
    <name type="scientific">Fusarium oxysporum f. sp. raphani 54005</name>
    <dbReference type="NCBI Taxonomy" id="1089458"/>
    <lineage>
        <taxon>Eukaryota</taxon>
        <taxon>Fungi</taxon>
        <taxon>Dikarya</taxon>
        <taxon>Ascomycota</taxon>
        <taxon>Pezizomycotina</taxon>
        <taxon>Sordariomycetes</taxon>
        <taxon>Hypocreomycetidae</taxon>
        <taxon>Hypocreales</taxon>
        <taxon>Nectriaceae</taxon>
        <taxon>Fusarium</taxon>
        <taxon>Fusarium oxysporum species complex</taxon>
    </lineage>
</organism>
<dbReference type="EMBL" id="JH658390">
    <property type="protein sequence ID" value="EXK85295.1"/>
    <property type="molecule type" value="Genomic_DNA"/>
</dbReference>
<feature type="region of interest" description="Disordered" evidence="1">
    <location>
        <begin position="865"/>
        <end position="889"/>
    </location>
</feature>
<dbReference type="AlphaFoldDB" id="X0BT06"/>
<accession>X0BT06</accession>
<keyword evidence="2" id="KW-1133">Transmembrane helix</keyword>
<dbReference type="eggNOG" id="ENOG502SKTA">
    <property type="taxonomic scope" value="Eukaryota"/>
</dbReference>
<keyword evidence="2" id="KW-0812">Transmembrane</keyword>
<name>X0BT06_FUSOX</name>
<protein>
    <submittedName>
        <fullName evidence="3">Uncharacterized protein</fullName>
    </submittedName>
</protein>
<evidence type="ECO:0000256" key="2">
    <source>
        <dbReference type="SAM" id="Phobius"/>
    </source>
</evidence>
<feature type="transmembrane region" description="Helical" evidence="2">
    <location>
        <begin position="833"/>
        <end position="851"/>
    </location>
</feature>
<feature type="transmembrane region" description="Helical" evidence="2">
    <location>
        <begin position="761"/>
        <end position="779"/>
    </location>
</feature>
<evidence type="ECO:0000256" key="1">
    <source>
        <dbReference type="SAM" id="MobiDB-lite"/>
    </source>
</evidence>
<evidence type="ECO:0000313" key="4">
    <source>
        <dbReference type="Proteomes" id="UP000030663"/>
    </source>
</evidence>
<proteinExistence type="predicted"/>
<reference evidence="3 4" key="1">
    <citation type="submission" date="2011-11" db="EMBL/GenBank/DDBJ databases">
        <title>The Genome Sequence of Fusarium oxysporum PHW815.</title>
        <authorList>
            <consortium name="The Broad Institute Genome Sequencing Platform"/>
            <person name="Ma L.-J."/>
            <person name="Gale L.R."/>
            <person name="Schwartz D.C."/>
            <person name="Zhou S."/>
            <person name="Corby-Kistler H."/>
            <person name="Young S.K."/>
            <person name="Zeng Q."/>
            <person name="Gargeya S."/>
            <person name="Fitzgerald M."/>
            <person name="Haas B."/>
            <person name="Abouelleil A."/>
            <person name="Alvarado L."/>
            <person name="Arachchi H.M."/>
            <person name="Berlin A."/>
            <person name="Brown A."/>
            <person name="Chapman S.B."/>
            <person name="Chen Z."/>
            <person name="Dunbar C."/>
            <person name="Freedman E."/>
            <person name="Gearin G."/>
            <person name="Goldberg J."/>
            <person name="Griggs A."/>
            <person name="Gujja S."/>
            <person name="Heiman D."/>
            <person name="Howarth C."/>
            <person name="Larson L."/>
            <person name="Lui A."/>
            <person name="MacDonald P.J.P."/>
            <person name="Montmayeur A."/>
            <person name="Murphy C."/>
            <person name="Neiman D."/>
            <person name="Pearson M."/>
            <person name="Priest M."/>
            <person name="Roberts A."/>
            <person name="Saif S."/>
            <person name="Shea T."/>
            <person name="Shenoy N."/>
            <person name="Sisk P."/>
            <person name="Stolte C."/>
            <person name="Sykes S."/>
            <person name="Wortman J."/>
            <person name="Nusbaum C."/>
            <person name="Birren B."/>
        </authorList>
    </citation>
    <scope>NUCLEOTIDE SEQUENCE [LARGE SCALE GENOMIC DNA]</scope>
    <source>
        <strain evidence="3 4">54005</strain>
    </source>
</reference>
<sequence>MAAKDPEFQIQCLDLIRGIKAAHEKQNDLLEKLVTLMAAPTIELKPAHQCEEYNDKATGGPLVQDDEVKFEKVVSSNDLSLAAQQDTNLDNILRFASHSYKKRLQLFETGQDGPQPFLLSSQLPPSQSSYTLPQQLEYIPRPPEDGDVVVNATQTWNYWYPRDWETHWSRNKSISPVPDFMPPWQLTRGENEKWYHIDDIDLEFPLTAPDTLPPVFGTYFEVPYSFFPGLRNLNMAYTRRQGITYGGSGDYLIETALTEAHRYKIRQSLGDFYAVPRDGRLPLSFHTSELRMQVRHRRTRNDIDRSLNKYLEPTRELLSKLHWFTIIDLTAPGGSQNALYSLRTKSSPFQHDSLPSRVEGPPCWEMIQPALQREGNGFVSYPSVIQDHPTQPIHREGRWCRVIQLDGLANITAGLMEEKCTRYNSMTVWKLLFQDNQLNSSKGRAFRATMNQHLLCRPSAKDLHGSENVPWRSFHISWYQLCTQPTDAAVKQSTWNYGRLYGEKGSYIKQQAFTLGCAYQELHGSGAKRDSFWTVLVMKSSAADFDPYDVHKVPRRTYPPQSDGRQYRSEDIILDAIRTSLQKAANAWSRMQVALDAIVDHDPLFLDPVQHDNLLFDDDTFSRSRQYFWIVSCLESFLILIDDAIEEWRRFRADWPHMIMEIDPAEESRTEETPEALTRRVVGEIEAQVDRLRIISARFEASRDKTKALREGLFSASGVIESRVSTRLGENVKLLTYVSIFYLPLSFCVALWSINEGYPRPMLALTSVLVAAVTFIVVANMRNMASVCAVAYRGVKRRIVRRMHGSEDEKWIKRATAFESYRPERMEVEPSEWYILYFFIYSMFSQAASWMKKQRRKVRNLFRSSERETTPVKQSPVVGSEPWATPSSW</sequence>
<keyword evidence="2" id="KW-0472">Membrane</keyword>
<dbReference type="OrthoDB" id="426293at2759"/>